<evidence type="ECO:0000313" key="2">
    <source>
        <dbReference type="Proteomes" id="UP000308652"/>
    </source>
</evidence>
<dbReference type="Gene3D" id="3.30.559.10">
    <property type="entry name" value="Chloramphenicol acetyltransferase-like domain"/>
    <property type="match status" value="1"/>
</dbReference>
<dbReference type="Gene3D" id="3.30.559.30">
    <property type="entry name" value="Nonribosomal peptide synthetase, condensation domain"/>
    <property type="match status" value="1"/>
</dbReference>
<dbReference type="AlphaFoldDB" id="A0A5C3LV72"/>
<dbReference type="OrthoDB" id="3355480at2759"/>
<protein>
    <recommendedName>
        <fullName evidence="3">Alcohol acetyltransferase</fullName>
    </recommendedName>
</protein>
<organism evidence="1 2">
    <name type="scientific">Crucibulum laeve</name>
    <dbReference type="NCBI Taxonomy" id="68775"/>
    <lineage>
        <taxon>Eukaryota</taxon>
        <taxon>Fungi</taxon>
        <taxon>Dikarya</taxon>
        <taxon>Basidiomycota</taxon>
        <taxon>Agaricomycotina</taxon>
        <taxon>Agaricomycetes</taxon>
        <taxon>Agaricomycetidae</taxon>
        <taxon>Agaricales</taxon>
        <taxon>Agaricineae</taxon>
        <taxon>Nidulariaceae</taxon>
        <taxon>Crucibulum</taxon>
    </lineage>
</organism>
<dbReference type="InterPro" id="IPR023213">
    <property type="entry name" value="CAT-like_dom_sf"/>
</dbReference>
<sequence length="539" mass="60094">MTEIQHLSAQVTLSNKGLIHTDTLITLSKDLKVSDVLPTQESEIVTRLERHLGDTEASYFLPSRESGVNDMYLHLGCHGPIALVERPRICLIWAVLRLRHPLLASKIEMRDYNDIKFIYDTPQSVEAVLADADANLEQSTKNGQGLIESYLNGPRTLSTERLSYLMFSQTPLGDSSVLGNTTQNYDFLICATHFLGDGMALHQFANDLFGLLGGSLTNGELSALLESEWVLRCVTKLAALPASMEERFPPLTTSRFRHAAHAVDFDLNQRKLIGGHAFPRTSQLPRSTIVPTVSFDPERTTKMLRNCKARGVSISSALFAICNVAWARTHSKDWELPMMMYSALNMRSYLAANKSLNDSYWFLAIGYFNIVLPSFLPRNAAEIPSTFWHRARSAKTQSTNAVKSAMIIPRAREMSRKRGEQARRWAKEDDDRAAGVFTKSAPVASVPQSFKVPPSKALIGLSLLGNLDGIYKHSSFPNIQLHTLTTGSRQRSGGMLLFGYTFVGKLWVSLGYDQNGFEKDTIERYWSNVLAAIDELLVA</sequence>
<accession>A0A5C3LV72</accession>
<evidence type="ECO:0000313" key="1">
    <source>
        <dbReference type="EMBL" id="TFK36994.1"/>
    </source>
</evidence>
<gene>
    <name evidence="1" type="ORF">BDQ12DRAFT_736718</name>
</gene>
<dbReference type="Proteomes" id="UP000308652">
    <property type="component" value="Unassembled WGS sequence"/>
</dbReference>
<evidence type="ECO:0008006" key="3">
    <source>
        <dbReference type="Google" id="ProtNLM"/>
    </source>
</evidence>
<reference evidence="1 2" key="1">
    <citation type="journal article" date="2019" name="Nat. Ecol. Evol.">
        <title>Megaphylogeny resolves global patterns of mushroom evolution.</title>
        <authorList>
            <person name="Varga T."/>
            <person name="Krizsan K."/>
            <person name="Foldi C."/>
            <person name="Dima B."/>
            <person name="Sanchez-Garcia M."/>
            <person name="Sanchez-Ramirez S."/>
            <person name="Szollosi G.J."/>
            <person name="Szarkandi J.G."/>
            <person name="Papp V."/>
            <person name="Albert L."/>
            <person name="Andreopoulos W."/>
            <person name="Angelini C."/>
            <person name="Antonin V."/>
            <person name="Barry K.W."/>
            <person name="Bougher N.L."/>
            <person name="Buchanan P."/>
            <person name="Buyck B."/>
            <person name="Bense V."/>
            <person name="Catcheside P."/>
            <person name="Chovatia M."/>
            <person name="Cooper J."/>
            <person name="Damon W."/>
            <person name="Desjardin D."/>
            <person name="Finy P."/>
            <person name="Geml J."/>
            <person name="Haridas S."/>
            <person name="Hughes K."/>
            <person name="Justo A."/>
            <person name="Karasinski D."/>
            <person name="Kautmanova I."/>
            <person name="Kiss B."/>
            <person name="Kocsube S."/>
            <person name="Kotiranta H."/>
            <person name="LaButti K.M."/>
            <person name="Lechner B.E."/>
            <person name="Liimatainen K."/>
            <person name="Lipzen A."/>
            <person name="Lukacs Z."/>
            <person name="Mihaltcheva S."/>
            <person name="Morgado L.N."/>
            <person name="Niskanen T."/>
            <person name="Noordeloos M.E."/>
            <person name="Ohm R.A."/>
            <person name="Ortiz-Santana B."/>
            <person name="Ovrebo C."/>
            <person name="Racz N."/>
            <person name="Riley R."/>
            <person name="Savchenko A."/>
            <person name="Shiryaev A."/>
            <person name="Soop K."/>
            <person name="Spirin V."/>
            <person name="Szebenyi C."/>
            <person name="Tomsovsky M."/>
            <person name="Tulloss R.E."/>
            <person name="Uehling J."/>
            <person name="Grigoriev I.V."/>
            <person name="Vagvolgyi C."/>
            <person name="Papp T."/>
            <person name="Martin F.M."/>
            <person name="Miettinen O."/>
            <person name="Hibbett D.S."/>
            <person name="Nagy L.G."/>
        </authorList>
    </citation>
    <scope>NUCLEOTIDE SEQUENCE [LARGE SCALE GENOMIC DNA]</scope>
    <source>
        <strain evidence="1 2">CBS 166.37</strain>
    </source>
</reference>
<keyword evidence="2" id="KW-1185">Reference proteome</keyword>
<dbReference type="STRING" id="68775.A0A5C3LV72"/>
<proteinExistence type="predicted"/>
<name>A0A5C3LV72_9AGAR</name>
<dbReference type="EMBL" id="ML213611">
    <property type="protein sequence ID" value="TFK36994.1"/>
    <property type="molecule type" value="Genomic_DNA"/>
</dbReference>